<dbReference type="PANTHER" id="PTHR31448:SF3">
    <property type="entry name" value="MYOSIN-BINDING PROTEIN 2"/>
    <property type="match status" value="1"/>
</dbReference>
<dbReference type="AlphaFoldDB" id="A0AAP0IHY6"/>
<comment type="caution">
    <text evidence="9">The sequence shown here is derived from an EMBL/GenBank/DDBJ whole genome shotgun (WGS) entry which is preliminary data.</text>
</comment>
<dbReference type="GO" id="GO:0016020">
    <property type="term" value="C:membrane"/>
    <property type="evidence" value="ECO:0007669"/>
    <property type="project" value="UniProtKB-SubCell"/>
</dbReference>
<keyword evidence="2 7" id="KW-0812">Transmembrane</keyword>
<evidence type="ECO:0000313" key="10">
    <source>
        <dbReference type="Proteomes" id="UP001417504"/>
    </source>
</evidence>
<feature type="compositionally biased region" description="Acidic residues" evidence="6">
    <location>
        <begin position="221"/>
        <end position="249"/>
    </location>
</feature>
<protein>
    <recommendedName>
        <fullName evidence="8">GTD-binding domain-containing protein</fullName>
    </recommendedName>
</protein>
<dbReference type="GO" id="GO:0080115">
    <property type="term" value="F:myosin XI tail binding"/>
    <property type="evidence" value="ECO:0007669"/>
    <property type="project" value="UniProtKB-ARBA"/>
</dbReference>
<sequence length="1022" mass="116403">MATNKFATMLHKNTHRISVVLIYAVLEWILILFLLLNSLFSYIITKFAKHFGLQPPCPWCSRLEKFFDPSKPDTSYRDLICEVHAAEISRLGFCSRHGKLAESHDMCEECSPPSEANSNGNNSAREGGSFDFFSWVEEMGKISNDGRKNKERVQENGERSSRCSCCEVSLNAKMYTPYWLFKPSWEVVDYIKKENSVEEVPDPPRKSIYLKNHYKNALEIIEDDEEEEEEDEDEEEEDEDEEEEEESEVSGEQKIRPDVDECDRIDDALECLKSPIGHRCEKSEADEDGMLDNVVTSGKKELLEEDDPALSVKGRNSSRSSRSAMTQLCSTDNVSLEMLPAHLEKWSDHDDHFLVTIESIDSMAPEKHDDSPEHKKLKNEHEEESKLVDKVPKLVESADDLSIVLEIETENQCSAKHQSESRSIELEEHKSNAANDNSSAMYAEDSDGESFCLEVENQVAGTEEAQSMPAKDDTSGVTNEVITKRLYEPPAFEENGIEASLIKAETLHRTEISDHKLTDQPQVQDMQIPSLLSLEDHSSVNCNDAKSNNDYVILLTDNCQDVVKAGKVIVKEPNIPAETIKHGRNRHSPIFLKLDKVEEETALEISNMELDLIDLPKKFLSLEKKESIAEEFEFQSAATNGIDGLERIHDIEHLKSVLVAERKVLNALYAELAAERSAAANAANQTMVMITKLQEEKASMQMEALQYQRMMEEQSEYDQEALKLLNELMVKREKEKQELEKELEIYRKRVHLYEEKERRVLRRRSTNEKSTTPSTSCNSEDGDSVNDRQESGKEATTPGDTIQNLDDIGLESSRQLSTLDESLVDFEEERMAILEQLKALEEKLFALDDDEDEGGFFVGMRTIESFSVESNKCFNENYEFHGAETNGFSNGHCKSVVGENGQAKRNIDDNAKKLLPLFDAISMENEDEISLKEEQQCSAPLTKQNSMNSHCTDYNNKLEEEIDHVYQRLQALEADREFLKHCVISLKKGDKGMDLLEEILQHLRDLKNVELRAQKTCDMLLL</sequence>
<organism evidence="9 10">
    <name type="scientific">Stephania japonica</name>
    <dbReference type="NCBI Taxonomy" id="461633"/>
    <lineage>
        <taxon>Eukaryota</taxon>
        <taxon>Viridiplantae</taxon>
        <taxon>Streptophyta</taxon>
        <taxon>Embryophyta</taxon>
        <taxon>Tracheophyta</taxon>
        <taxon>Spermatophyta</taxon>
        <taxon>Magnoliopsida</taxon>
        <taxon>Ranunculales</taxon>
        <taxon>Menispermaceae</taxon>
        <taxon>Menispermoideae</taxon>
        <taxon>Cissampelideae</taxon>
        <taxon>Stephania</taxon>
    </lineage>
</organism>
<feature type="compositionally biased region" description="Basic and acidic residues" evidence="6">
    <location>
        <begin position="364"/>
        <end position="384"/>
    </location>
</feature>
<evidence type="ECO:0000256" key="2">
    <source>
        <dbReference type="ARBA" id="ARBA00022692"/>
    </source>
</evidence>
<proteinExistence type="predicted"/>
<evidence type="ECO:0000256" key="6">
    <source>
        <dbReference type="SAM" id="MobiDB-lite"/>
    </source>
</evidence>
<feature type="region of interest" description="Disordered" evidence="6">
    <location>
        <begin position="363"/>
        <end position="384"/>
    </location>
</feature>
<feature type="domain" description="GTD-binding" evidence="8">
    <location>
        <begin position="649"/>
        <end position="747"/>
    </location>
</feature>
<accession>A0AAP0IHY6</accession>
<dbReference type="Pfam" id="PF04576">
    <property type="entry name" value="Zein-binding"/>
    <property type="match status" value="1"/>
</dbReference>
<keyword evidence="5" id="KW-0175">Coiled coil</keyword>
<keyword evidence="4 7" id="KW-0472">Membrane</keyword>
<dbReference type="PROSITE" id="PS51775">
    <property type="entry name" value="GTD_BINDING"/>
    <property type="match status" value="1"/>
</dbReference>
<gene>
    <name evidence="9" type="ORF">Sjap_014730</name>
</gene>
<dbReference type="InterPro" id="IPR039306">
    <property type="entry name" value="MYOB"/>
</dbReference>
<comment type="subcellular location">
    <subcellularLocation>
        <location evidence="1">Membrane</location>
        <topology evidence="1">Single-pass membrane protein</topology>
    </subcellularLocation>
</comment>
<evidence type="ECO:0000256" key="4">
    <source>
        <dbReference type="ARBA" id="ARBA00023136"/>
    </source>
</evidence>
<feature type="compositionally biased region" description="Polar residues" evidence="6">
    <location>
        <begin position="768"/>
        <end position="779"/>
    </location>
</feature>
<reference evidence="9 10" key="1">
    <citation type="submission" date="2024-01" db="EMBL/GenBank/DDBJ databases">
        <title>Genome assemblies of Stephania.</title>
        <authorList>
            <person name="Yang L."/>
        </authorList>
    </citation>
    <scope>NUCLEOTIDE SEQUENCE [LARGE SCALE GENOMIC DNA]</scope>
    <source>
        <strain evidence="9">QJT</strain>
        <tissue evidence="9">Leaf</tissue>
    </source>
</reference>
<feature type="region of interest" description="Disordered" evidence="6">
    <location>
        <begin position="221"/>
        <end position="260"/>
    </location>
</feature>
<evidence type="ECO:0000256" key="5">
    <source>
        <dbReference type="SAM" id="Coils"/>
    </source>
</evidence>
<dbReference type="InterPro" id="IPR007656">
    <property type="entry name" value="GTD-bd"/>
</dbReference>
<dbReference type="EMBL" id="JBBNAE010000006">
    <property type="protein sequence ID" value="KAK9115783.1"/>
    <property type="molecule type" value="Genomic_DNA"/>
</dbReference>
<feature type="transmembrane region" description="Helical" evidence="7">
    <location>
        <begin position="20"/>
        <end position="44"/>
    </location>
</feature>
<evidence type="ECO:0000256" key="7">
    <source>
        <dbReference type="SAM" id="Phobius"/>
    </source>
</evidence>
<feature type="region of interest" description="Disordered" evidence="6">
    <location>
        <begin position="760"/>
        <end position="807"/>
    </location>
</feature>
<keyword evidence="3 7" id="KW-1133">Transmembrane helix</keyword>
<feature type="coiled-coil region" evidence="5">
    <location>
        <begin position="690"/>
        <end position="756"/>
    </location>
</feature>
<evidence type="ECO:0000259" key="8">
    <source>
        <dbReference type="PROSITE" id="PS51775"/>
    </source>
</evidence>
<evidence type="ECO:0000256" key="1">
    <source>
        <dbReference type="ARBA" id="ARBA00004167"/>
    </source>
</evidence>
<dbReference type="PANTHER" id="PTHR31448">
    <property type="entry name" value="MYOSIN-BINDING PROTEIN 2"/>
    <property type="match status" value="1"/>
</dbReference>
<keyword evidence="10" id="KW-1185">Reference proteome</keyword>
<name>A0AAP0IHY6_9MAGN</name>
<evidence type="ECO:0000313" key="9">
    <source>
        <dbReference type="EMBL" id="KAK9115783.1"/>
    </source>
</evidence>
<dbReference type="Proteomes" id="UP001417504">
    <property type="component" value="Unassembled WGS sequence"/>
</dbReference>
<evidence type="ECO:0000256" key="3">
    <source>
        <dbReference type="ARBA" id="ARBA00022989"/>
    </source>
</evidence>